<evidence type="ECO:0000313" key="1">
    <source>
        <dbReference type="EMBL" id="GAH31238.1"/>
    </source>
</evidence>
<protein>
    <submittedName>
        <fullName evidence="1">Uncharacterized protein</fullName>
    </submittedName>
</protein>
<dbReference type="AlphaFoldDB" id="X1GDW7"/>
<organism evidence="1">
    <name type="scientific">marine sediment metagenome</name>
    <dbReference type="NCBI Taxonomy" id="412755"/>
    <lineage>
        <taxon>unclassified sequences</taxon>
        <taxon>metagenomes</taxon>
        <taxon>ecological metagenomes</taxon>
    </lineage>
</organism>
<comment type="caution">
    <text evidence="1">The sequence shown here is derived from an EMBL/GenBank/DDBJ whole genome shotgun (WGS) entry which is preliminary data.</text>
</comment>
<accession>X1GDW7</accession>
<reference evidence="1" key="1">
    <citation type="journal article" date="2014" name="Front. Microbiol.">
        <title>High frequency of phylogenetically diverse reductive dehalogenase-homologous genes in deep subseafloor sedimentary metagenomes.</title>
        <authorList>
            <person name="Kawai M."/>
            <person name="Futagami T."/>
            <person name="Toyoda A."/>
            <person name="Takaki Y."/>
            <person name="Nishi S."/>
            <person name="Hori S."/>
            <person name="Arai W."/>
            <person name="Tsubouchi T."/>
            <person name="Morono Y."/>
            <person name="Uchiyama I."/>
            <person name="Ito T."/>
            <person name="Fujiyama A."/>
            <person name="Inagaki F."/>
            <person name="Takami H."/>
        </authorList>
    </citation>
    <scope>NUCLEOTIDE SEQUENCE</scope>
    <source>
        <strain evidence="1">Expedition CK06-06</strain>
    </source>
</reference>
<name>X1GDW7_9ZZZZ</name>
<dbReference type="EMBL" id="BARU01001505">
    <property type="protein sequence ID" value="GAH31238.1"/>
    <property type="molecule type" value="Genomic_DNA"/>
</dbReference>
<gene>
    <name evidence="1" type="ORF">S03H2_03926</name>
</gene>
<feature type="non-terminal residue" evidence="1">
    <location>
        <position position="99"/>
    </location>
</feature>
<sequence>MDIFENIKDDYILCNTDSNFSVGTRSNLRYSQEYLYACLMELNPQGIDPLEYLNFAKSDISTNDVRGAINGLGNAKKAIHLTIKCFFEILGLAKVFKKS</sequence>
<proteinExistence type="predicted"/>